<evidence type="ECO:0000313" key="2">
    <source>
        <dbReference type="EMBL" id="KAL3101977.1"/>
    </source>
</evidence>
<evidence type="ECO:0008006" key="4">
    <source>
        <dbReference type="Google" id="ProtNLM"/>
    </source>
</evidence>
<evidence type="ECO:0000256" key="1">
    <source>
        <dbReference type="SAM" id="MobiDB-lite"/>
    </source>
</evidence>
<dbReference type="SUPFAM" id="SSF54768">
    <property type="entry name" value="dsRNA-binding domain-like"/>
    <property type="match status" value="1"/>
</dbReference>
<evidence type="ECO:0000313" key="3">
    <source>
        <dbReference type="Proteomes" id="UP001620645"/>
    </source>
</evidence>
<dbReference type="AlphaFoldDB" id="A0ABD2KGC6"/>
<protein>
    <recommendedName>
        <fullName evidence="4">DRBM domain-containing protein</fullName>
    </recommendedName>
</protein>
<keyword evidence="3" id="KW-1185">Reference proteome</keyword>
<comment type="caution">
    <text evidence="2">The sequence shown here is derived from an EMBL/GenBank/DDBJ whole genome shotgun (WGS) entry which is preliminary data.</text>
</comment>
<feature type="region of interest" description="Disordered" evidence="1">
    <location>
        <begin position="329"/>
        <end position="352"/>
    </location>
</feature>
<sequence>MSQEMSSDGDFCNYDRNQYFKSIIDSLSQKGLLEANRQPPISQSTLSFLMERKKDPMSMVNIYCSASGEPNFEFFGFHLAVRPSKFLFVTELRGRPVYGFCAASKKEAKKACALRLLDILMTEERLECVNVSGRKVRKLPPKPIPTKTANVEQSQQQENMHLSFSDDIDLDAIRKDFERLNPLPSAANESEVFARLRSTAFRLHTQNAFWCQFDLSEETKAKMEQCRMGNNPMAFVKRCIVLQELKKSTEAMEQNNEQMPSQIQLDCHVFTLPYVLPHYACLSLFDGEIHHGAIATSKQRAKISCAAVLCEVLVKMGWADVKKAKKRKNADGEKALKKKKRKGENGQMEDAEEGNVRLSHQFLLTLHPNESLDPRTHFFLASSAKSPIQLLKEVADRESFEVSYSKGMDENFNKHIVHVNTIEGTAEGRSEVSISEAKCSAARKGIDALVKSGRIAVKLEEFVRFKEAVARCLNI</sequence>
<proteinExistence type="predicted"/>
<dbReference type="EMBL" id="JBICCN010000026">
    <property type="protein sequence ID" value="KAL3101977.1"/>
    <property type="molecule type" value="Genomic_DNA"/>
</dbReference>
<name>A0ABD2KGC6_HETSC</name>
<accession>A0ABD2KGC6</accession>
<feature type="region of interest" description="Disordered" evidence="1">
    <location>
        <begin position="139"/>
        <end position="158"/>
    </location>
</feature>
<organism evidence="2 3">
    <name type="scientific">Heterodera schachtii</name>
    <name type="common">Sugarbeet cyst nematode worm</name>
    <name type="synonym">Tylenchus schachtii</name>
    <dbReference type="NCBI Taxonomy" id="97005"/>
    <lineage>
        <taxon>Eukaryota</taxon>
        <taxon>Metazoa</taxon>
        <taxon>Ecdysozoa</taxon>
        <taxon>Nematoda</taxon>
        <taxon>Chromadorea</taxon>
        <taxon>Rhabditida</taxon>
        <taxon>Tylenchina</taxon>
        <taxon>Tylenchomorpha</taxon>
        <taxon>Tylenchoidea</taxon>
        <taxon>Heteroderidae</taxon>
        <taxon>Heteroderinae</taxon>
        <taxon>Heterodera</taxon>
    </lineage>
</organism>
<dbReference type="Proteomes" id="UP001620645">
    <property type="component" value="Unassembled WGS sequence"/>
</dbReference>
<gene>
    <name evidence="2" type="ORF">niasHS_003386</name>
</gene>
<reference evidence="2 3" key="1">
    <citation type="submission" date="2024-10" db="EMBL/GenBank/DDBJ databases">
        <authorList>
            <person name="Kim D."/>
        </authorList>
    </citation>
    <scope>NUCLEOTIDE SEQUENCE [LARGE SCALE GENOMIC DNA]</scope>
    <source>
        <strain evidence="2">Taebaek</strain>
    </source>
</reference>
<feature type="compositionally biased region" description="Polar residues" evidence="1">
    <location>
        <begin position="147"/>
        <end position="158"/>
    </location>
</feature>